<dbReference type="EMBL" id="CMVM020000039">
    <property type="status" value="NOT_ANNOTATED_CDS"/>
    <property type="molecule type" value="Genomic_DNA"/>
</dbReference>
<evidence type="ECO:0000313" key="2">
    <source>
        <dbReference type="Proteomes" id="UP000024404"/>
    </source>
</evidence>
<name>A0A8R1TNJ9_ONCVO</name>
<accession>A0A8R1TNJ9</accession>
<dbReference type="EnsemblMetazoa" id="OVOC1389.1">
    <property type="protein sequence ID" value="OVOC1389.1"/>
    <property type="gene ID" value="WBGene00238198"/>
</dbReference>
<protein>
    <submittedName>
        <fullName evidence="1">Uncharacterized protein</fullName>
    </submittedName>
</protein>
<sequence length="36" mass="4516">MERESTIRFNYQYLYREELLPFLLKFNDGSVRQVFI</sequence>
<proteinExistence type="predicted"/>
<reference evidence="1" key="2">
    <citation type="submission" date="2022-06" db="UniProtKB">
        <authorList>
            <consortium name="EnsemblMetazoa"/>
        </authorList>
    </citation>
    <scope>IDENTIFICATION</scope>
</reference>
<evidence type="ECO:0000313" key="1">
    <source>
        <dbReference type="EnsemblMetazoa" id="OVOC1389.1"/>
    </source>
</evidence>
<dbReference type="Proteomes" id="UP000024404">
    <property type="component" value="Unassembled WGS sequence"/>
</dbReference>
<reference evidence="2" key="1">
    <citation type="submission" date="2013-10" db="EMBL/GenBank/DDBJ databases">
        <title>Genome sequencing of Onchocerca volvulus.</title>
        <authorList>
            <person name="Cotton J."/>
            <person name="Tsai J."/>
            <person name="Stanley E."/>
            <person name="Tracey A."/>
            <person name="Holroyd N."/>
            <person name="Lustigman S."/>
            <person name="Berriman M."/>
        </authorList>
    </citation>
    <scope>NUCLEOTIDE SEQUENCE</scope>
</reference>
<keyword evidence="2" id="KW-1185">Reference proteome</keyword>
<organism evidence="1 2">
    <name type="scientific">Onchocerca volvulus</name>
    <dbReference type="NCBI Taxonomy" id="6282"/>
    <lineage>
        <taxon>Eukaryota</taxon>
        <taxon>Metazoa</taxon>
        <taxon>Ecdysozoa</taxon>
        <taxon>Nematoda</taxon>
        <taxon>Chromadorea</taxon>
        <taxon>Rhabditida</taxon>
        <taxon>Spirurina</taxon>
        <taxon>Spiruromorpha</taxon>
        <taxon>Filarioidea</taxon>
        <taxon>Onchocercidae</taxon>
        <taxon>Onchocerca</taxon>
    </lineage>
</organism>
<dbReference type="AlphaFoldDB" id="A0A8R1TNJ9"/>